<dbReference type="Proteomes" id="UP001365542">
    <property type="component" value="Unassembled WGS sequence"/>
</dbReference>
<proteinExistence type="predicted"/>
<organism evidence="1 2">
    <name type="scientific">Orbilia ellipsospora</name>
    <dbReference type="NCBI Taxonomy" id="2528407"/>
    <lineage>
        <taxon>Eukaryota</taxon>
        <taxon>Fungi</taxon>
        <taxon>Dikarya</taxon>
        <taxon>Ascomycota</taxon>
        <taxon>Pezizomycotina</taxon>
        <taxon>Orbiliomycetes</taxon>
        <taxon>Orbiliales</taxon>
        <taxon>Orbiliaceae</taxon>
        <taxon>Orbilia</taxon>
    </lineage>
</organism>
<gene>
    <name evidence="1" type="ORF">TWF694_005364</name>
</gene>
<dbReference type="AlphaFoldDB" id="A0AAV9WYY7"/>
<evidence type="ECO:0008006" key="3">
    <source>
        <dbReference type="Google" id="ProtNLM"/>
    </source>
</evidence>
<dbReference type="PANTHER" id="PTHR39596:SF2">
    <property type="entry name" value="HET DOMAIN PROTEIN (AFU_ORTHOLOGUE AFUA_1G17550)-RELATED"/>
    <property type="match status" value="1"/>
</dbReference>
<reference evidence="1 2" key="1">
    <citation type="submission" date="2019-10" db="EMBL/GenBank/DDBJ databases">
        <authorList>
            <person name="Palmer J.M."/>
        </authorList>
    </citation>
    <scope>NUCLEOTIDE SEQUENCE [LARGE SCALE GENOMIC DNA]</scope>
    <source>
        <strain evidence="1 2">TWF694</strain>
    </source>
</reference>
<sequence>MPQATQFGVLGKAQDDEPELLFRGAGKTPSTFIRRLPYRFVESFTHKVIPYPQFYEQVLFPPLEQRGTDCANAEKLGFQEDKLETALASAIIKASSGKDRIPQLGMIHRIFCSCRVSQIHQCLNPTCVAFKTAFEDLIPSCGSWKGLEKWALQVAACICSRRMEMDNLNAKSHLLSILPAVIISMCKRYRGLHPTEAQDYEEEYGGQRVIERVQLDAAFLDWVRSVDLSNVLVVLSWLQGIVTGYYEAVQEPIGLHERDGIFNDSIALAVEKAKQLQLCPHHIWSITACLPGREFNLPALIPGKNVTIPSHDGHIFCTFDFCEESVKNFTSVNQRHECDSPSTCAKIKLRQDLLNKHAANGNPMAWRLDHTAMLDPDQPFMAISHVWADGTGVGLGSPGEVNACLFYFFREFAERLECQGLWWDTICVPIDPIPRRKIMSNVHVNYSRAKVTLVHDLYLRMYEWTDAESASFAILMSSWFTRGWTALELARSKRVKILFKSGVIKDLDEDILAKPGEPCSSYRQVATTVIRNLRKDIADLNGLLTALGPRYTSWQRDKAIIAGLLAGADGDDVTELSIQGIYQSILVKIGSVFDGHLFHSSATMSKGFSWCPTSLLEIPLAGGNPSPLKVLKNGDVVGYWKVAEVRDDLPVQYFWKDIHPLTVIMLQIALRHCTKHLLLIESRVEIITRALLVKVMKDSDVESPTEIRCKFIGPVYFQSLGGNDDVGEIEIVIGDTEGMVELEDETALEYAHKAWEERKKYDNYATGSIALPLSRLPIEPPIQDYLPIYQRRKRSLSLQSSPRQRQRLQR</sequence>
<evidence type="ECO:0000313" key="1">
    <source>
        <dbReference type="EMBL" id="KAK6525218.1"/>
    </source>
</evidence>
<evidence type="ECO:0000313" key="2">
    <source>
        <dbReference type="Proteomes" id="UP001365542"/>
    </source>
</evidence>
<dbReference type="EMBL" id="JAVHJO010000017">
    <property type="protein sequence ID" value="KAK6525218.1"/>
    <property type="molecule type" value="Genomic_DNA"/>
</dbReference>
<dbReference type="PANTHER" id="PTHR39596">
    <property type="match status" value="1"/>
</dbReference>
<keyword evidence="2" id="KW-1185">Reference proteome</keyword>
<protein>
    <recommendedName>
        <fullName evidence="3">Heterokaryon incompatibility domain-containing protein</fullName>
    </recommendedName>
</protein>
<name>A0AAV9WYY7_9PEZI</name>
<comment type="caution">
    <text evidence="1">The sequence shown here is derived from an EMBL/GenBank/DDBJ whole genome shotgun (WGS) entry which is preliminary data.</text>
</comment>
<accession>A0AAV9WYY7</accession>